<organism evidence="1 2">
    <name type="scientific">Romanomermis culicivorax</name>
    <name type="common">Nematode worm</name>
    <dbReference type="NCBI Taxonomy" id="13658"/>
    <lineage>
        <taxon>Eukaryota</taxon>
        <taxon>Metazoa</taxon>
        <taxon>Ecdysozoa</taxon>
        <taxon>Nematoda</taxon>
        <taxon>Enoplea</taxon>
        <taxon>Dorylaimia</taxon>
        <taxon>Mermithida</taxon>
        <taxon>Mermithoidea</taxon>
        <taxon>Mermithidae</taxon>
        <taxon>Romanomermis</taxon>
    </lineage>
</organism>
<protein>
    <submittedName>
        <fullName evidence="2">Uncharacterized protein</fullName>
    </submittedName>
</protein>
<dbReference type="Proteomes" id="UP000887565">
    <property type="component" value="Unplaced"/>
</dbReference>
<keyword evidence="1" id="KW-1185">Reference proteome</keyword>
<evidence type="ECO:0000313" key="2">
    <source>
        <dbReference type="WBParaSite" id="nRc.2.0.1.t45775-RA"/>
    </source>
</evidence>
<dbReference type="AlphaFoldDB" id="A0A915L3V3"/>
<accession>A0A915L3V3</accession>
<dbReference type="PANTHER" id="PTHR46497">
    <property type="entry name" value="THIOREDOXIN DOMAIN-CONTAINING PROTEIN 11"/>
    <property type="match status" value="1"/>
</dbReference>
<reference evidence="2" key="1">
    <citation type="submission" date="2022-11" db="UniProtKB">
        <authorList>
            <consortium name="WormBaseParasite"/>
        </authorList>
    </citation>
    <scope>IDENTIFICATION</scope>
</reference>
<dbReference type="InterPro" id="IPR052792">
    <property type="entry name" value="Thioredoxin_dom-contain_11"/>
</dbReference>
<sequence length="63" mass="7297">MCYAPWSRKSKKAAKHFDRLAAALLQKSQNLAFLATNCWDPGGLCRKMYKIYSYPIFKQRPIA</sequence>
<proteinExistence type="predicted"/>
<dbReference type="PANTHER" id="PTHR46497:SF1">
    <property type="entry name" value="THIOREDOXIN DOMAIN-CONTAINING PROTEIN 11"/>
    <property type="match status" value="1"/>
</dbReference>
<dbReference type="SUPFAM" id="SSF52833">
    <property type="entry name" value="Thioredoxin-like"/>
    <property type="match status" value="1"/>
</dbReference>
<dbReference type="WBParaSite" id="nRc.2.0.1.t45775-RA">
    <property type="protein sequence ID" value="nRc.2.0.1.t45775-RA"/>
    <property type="gene ID" value="nRc.2.0.1.g45775"/>
</dbReference>
<evidence type="ECO:0000313" key="1">
    <source>
        <dbReference type="Proteomes" id="UP000887565"/>
    </source>
</evidence>
<name>A0A915L3V3_ROMCU</name>
<dbReference type="InterPro" id="IPR036249">
    <property type="entry name" value="Thioredoxin-like_sf"/>
</dbReference>
<dbReference type="Gene3D" id="3.40.30.10">
    <property type="entry name" value="Glutaredoxin"/>
    <property type="match status" value="1"/>
</dbReference>